<dbReference type="PROSITE" id="PS50011">
    <property type="entry name" value="PROTEIN_KINASE_DOM"/>
    <property type="match status" value="1"/>
</dbReference>
<protein>
    <recommendedName>
        <fullName evidence="3">Protein kinase domain-containing protein</fullName>
    </recommendedName>
</protein>
<dbReference type="Gene3D" id="1.25.40.10">
    <property type="entry name" value="Tetratricopeptide repeat domain"/>
    <property type="match status" value="1"/>
</dbReference>
<evidence type="ECO:0000259" key="3">
    <source>
        <dbReference type="PROSITE" id="PS50011"/>
    </source>
</evidence>
<sequence>MASPDLFVASLPELVRDSQLQARFETDGEHRFVVHTRSSSRHLSQEKWRSQRMLGSGGQGAVELQIKQMTESGVPQLRAVKTLNIPSELTSSIGKLHQRELETIAKFSQAKYSDHFVKSFGWFISPGRIHIAMEYCELGDLEKYLSKCPLHRVSEAEAHDISSQILDALCSMHEEKYCHRDLKLANVLIMSTTPSWWIKLADFGLSKRDTTMAQTTAIRGTINYMPPELLGYTGDSDSADPYAVDMWCLGQVVFRIVAGQPMFSSLGNLSRYCRGEMQFPETLLRKYEEIDHNLVNFIQSLTKPQPEDRMSSEKASTHPWIKAEQYYPAPRSFGLGSSTATAFVQDEDSDQPSATWASSETIRPIEHGTNSTNRTTWTALDIAQDEASAEWPSQPTTESVNKTETRTAQPATTTPSNVIDAEKYKIAANRLFKEGKHTQAIVEYTKAIELDPSSTLYLGNRAAAYMATGQYEAALQDCLKGVELDPYAQKIYQRLFRLYTYMGQPEKSIAIFGRINPPPPPADIAKTNKMQENIQRAHRVIAARTDLDRAIQAFDEAELGLAPGADVPRKWRLMRAEAYVLMNNRESLSQARRICLSLSGGGTIDGDALTIMGRVDFAEGEMERALMSFQTALECDKTRQDIQTWLGRVENVIGLKEKGNALFREGRFNESHGVYSDALAVVADSKPMRAKLLGNRAQCKLRLGNNEMAISDCDAAIRLDPNYMKVRRTKGTALHNCGRYEEMLQVLEEAHRLDPADKNTVQNIKVAKAAMAQSQHLGKINPADIFALFKKDNVSGSTSTPSTSADPSNKPPPTRPIDPNTTFNKPNSQGANSQGGPASDGTFTISDPQDLFDLFARSKSNDQGGPGSDNQPGESNGPRNPPQDSDMQGPGDRPGRLNINNINPEDVFAAFARNSRGGA</sequence>
<dbReference type="PROSITE" id="PS50005">
    <property type="entry name" value="TPR"/>
    <property type="match status" value="2"/>
</dbReference>
<dbReference type="GO" id="GO:0004672">
    <property type="term" value="F:protein kinase activity"/>
    <property type="evidence" value="ECO:0007669"/>
    <property type="project" value="InterPro"/>
</dbReference>
<feature type="compositionally biased region" description="Polar residues" evidence="2">
    <location>
        <begin position="368"/>
        <end position="378"/>
    </location>
</feature>
<dbReference type="InterPro" id="IPR008271">
    <property type="entry name" value="Ser/Thr_kinase_AS"/>
</dbReference>
<reference evidence="4" key="1">
    <citation type="submission" date="2015-01" db="EMBL/GenBank/DDBJ databases">
        <authorList>
            <person name="Durling Mikael"/>
        </authorList>
    </citation>
    <scope>NUCLEOTIDE SEQUENCE</scope>
</reference>
<feature type="compositionally biased region" description="Polar residues" evidence="2">
    <location>
        <begin position="391"/>
        <end position="402"/>
    </location>
</feature>
<dbReference type="InterPro" id="IPR000719">
    <property type="entry name" value="Prot_kinase_dom"/>
</dbReference>
<dbReference type="EMBL" id="CDPU01000027">
    <property type="protein sequence ID" value="CEO52248.1"/>
    <property type="molecule type" value="Genomic_DNA"/>
</dbReference>
<feature type="compositionally biased region" description="Polar residues" evidence="2">
    <location>
        <begin position="819"/>
        <end position="847"/>
    </location>
</feature>
<dbReference type="SUPFAM" id="SSF56112">
    <property type="entry name" value="Protein kinase-like (PK-like)"/>
    <property type="match status" value="1"/>
</dbReference>
<dbReference type="SMART" id="SM00028">
    <property type="entry name" value="TPR"/>
    <property type="match status" value="6"/>
</dbReference>
<keyword evidence="1" id="KW-0802">TPR repeat</keyword>
<dbReference type="InterPro" id="IPR044534">
    <property type="entry name" value="TTL1-4"/>
</dbReference>
<feature type="repeat" description="TPR" evidence="1">
    <location>
        <begin position="421"/>
        <end position="454"/>
    </location>
</feature>
<dbReference type="Pfam" id="PF00069">
    <property type="entry name" value="Pkinase"/>
    <property type="match status" value="1"/>
</dbReference>
<feature type="region of interest" description="Disordered" evidence="2">
    <location>
        <begin position="346"/>
        <end position="416"/>
    </location>
</feature>
<dbReference type="PANTHER" id="PTHR46050">
    <property type="entry name" value="TPR REPEAT-CONTAINING THIOREDOXIN"/>
    <property type="match status" value="1"/>
</dbReference>
<feature type="domain" description="Protein kinase" evidence="3">
    <location>
        <begin position="48"/>
        <end position="321"/>
    </location>
</feature>
<proteinExistence type="predicted"/>
<name>A0A0B7K4F4_BIOOC</name>
<dbReference type="Gene3D" id="1.10.510.10">
    <property type="entry name" value="Transferase(Phosphotransferase) domain 1"/>
    <property type="match status" value="1"/>
</dbReference>
<feature type="compositionally biased region" description="Polar residues" evidence="2">
    <location>
        <begin position="351"/>
        <end position="361"/>
    </location>
</feature>
<dbReference type="SUPFAM" id="SSF48452">
    <property type="entry name" value="TPR-like"/>
    <property type="match status" value="1"/>
</dbReference>
<feature type="repeat" description="TPR" evidence="1">
    <location>
        <begin position="606"/>
        <end position="639"/>
    </location>
</feature>
<evidence type="ECO:0000256" key="1">
    <source>
        <dbReference type="PROSITE-ProRule" id="PRU00339"/>
    </source>
</evidence>
<gene>
    <name evidence="4" type="ORF">BN869_000008306_1</name>
</gene>
<dbReference type="Pfam" id="PF13432">
    <property type="entry name" value="TPR_16"/>
    <property type="match status" value="1"/>
</dbReference>
<feature type="compositionally biased region" description="Low complexity" evidence="2">
    <location>
        <begin position="795"/>
        <end position="804"/>
    </location>
</feature>
<dbReference type="AlphaFoldDB" id="A0A0B7K4F4"/>
<evidence type="ECO:0000313" key="4">
    <source>
        <dbReference type="EMBL" id="CEO52248.1"/>
    </source>
</evidence>
<dbReference type="SMART" id="SM00220">
    <property type="entry name" value="S_TKc"/>
    <property type="match status" value="1"/>
</dbReference>
<dbReference type="InterPro" id="IPR019734">
    <property type="entry name" value="TPR_rpt"/>
</dbReference>
<dbReference type="PANTHER" id="PTHR46050:SF29">
    <property type="entry name" value="TPR REPEAT-CONTAINING THIOREDOXIN TTL4"/>
    <property type="match status" value="1"/>
</dbReference>
<feature type="compositionally biased region" description="Low complexity" evidence="2">
    <location>
        <begin position="406"/>
        <end position="415"/>
    </location>
</feature>
<evidence type="ECO:0000256" key="2">
    <source>
        <dbReference type="SAM" id="MobiDB-lite"/>
    </source>
</evidence>
<dbReference type="GO" id="GO:0005524">
    <property type="term" value="F:ATP binding"/>
    <property type="evidence" value="ECO:0007669"/>
    <property type="project" value="InterPro"/>
</dbReference>
<dbReference type="InterPro" id="IPR011009">
    <property type="entry name" value="Kinase-like_dom_sf"/>
</dbReference>
<feature type="region of interest" description="Disordered" evidence="2">
    <location>
        <begin position="795"/>
        <end position="904"/>
    </location>
</feature>
<dbReference type="Pfam" id="PF13414">
    <property type="entry name" value="TPR_11"/>
    <property type="match status" value="1"/>
</dbReference>
<dbReference type="PROSITE" id="PS00108">
    <property type="entry name" value="PROTEIN_KINASE_ST"/>
    <property type="match status" value="1"/>
</dbReference>
<dbReference type="InterPro" id="IPR011990">
    <property type="entry name" value="TPR-like_helical_dom_sf"/>
</dbReference>
<feature type="compositionally biased region" description="Polar residues" evidence="2">
    <location>
        <begin position="868"/>
        <end position="886"/>
    </location>
</feature>
<organism evidence="4">
    <name type="scientific">Bionectria ochroleuca</name>
    <name type="common">Gliocladium roseum</name>
    <dbReference type="NCBI Taxonomy" id="29856"/>
    <lineage>
        <taxon>Eukaryota</taxon>
        <taxon>Fungi</taxon>
        <taxon>Dikarya</taxon>
        <taxon>Ascomycota</taxon>
        <taxon>Pezizomycotina</taxon>
        <taxon>Sordariomycetes</taxon>
        <taxon>Hypocreomycetidae</taxon>
        <taxon>Hypocreales</taxon>
        <taxon>Bionectriaceae</taxon>
        <taxon>Clonostachys</taxon>
    </lineage>
</organism>
<accession>A0A0B7K4F4</accession>